<dbReference type="Proteomes" id="UP001189429">
    <property type="component" value="Unassembled WGS sequence"/>
</dbReference>
<evidence type="ECO:0008006" key="4">
    <source>
        <dbReference type="Google" id="ProtNLM"/>
    </source>
</evidence>
<evidence type="ECO:0000256" key="1">
    <source>
        <dbReference type="SAM" id="MobiDB-lite"/>
    </source>
</evidence>
<evidence type="ECO:0000313" key="3">
    <source>
        <dbReference type="Proteomes" id="UP001189429"/>
    </source>
</evidence>
<sequence length="155" mass="17250">MSPSKSARNWSPSDSRDRSRTGSSRYDSRRRREYTVSPAPPRGAAAAPNEAPAWMRGLEEMRETGDKVARLEQSLQQEASDLRTAWQAQEVNIGALSSRMAEAERSQMGVITQAVQTTASAAVDSKVEAMRANFAELARWCQPTLQVQRNLARLR</sequence>
<dbReference type="EMBL" id="CAUYUJ010014480">
    <property type="protein sequence ID" value="CAK0841741.1"/>
    <property type="molecule type" value="Genomic_DNA"/>
</dbReference>
<feature type="region of interest" description="Disordered" evidence="1">
    <location>
        <begin position="1"/>
        <end position="54"/>
    </location>
</feature>
<organism evidence="2 3">
    <name type="scientific">Prorocentrum cordatum</name>
    <dbReference type="NCBI Taxonomy" id="2364126"/>
    <lineage>
        <taxon>Eukaryota</taxon>
        <taxon>Sar</taxon>
        <taxon>Alveolata</taxon>
        <taxon>Dinophyceae</taxon>
        <taxon>Prorocentrales</taxon>
        <taxon>Prorocentraceae</taxon>
        <taxon>Prorocentrum</taxon>
    </lineage>
</organism>
<protein>
    <recommendedName>
        <fullName evidence="4">Biogenesis of lysosome-related organelles complex 1 subunit 1</fullName>
    </recommendedName>
</protein>
<reference evidence="2" key="1">
    <citation type="submission" date="2023-10" db="EMBL/GenBank/DDBJ databases">
        <authorList>
            <person name="Chen Y."/>
            <person name="Shah S."/>
            <person name="Dougan E. K."/>
            <person name="Thang M."/>
            <person name="Chan C."/>
        </authorList>
    </citation>
    <scope>NUCLEOTIDE SEQUENCE [LARGE SCALE GENOMIC DNA]</scope>
</reference>
<comment type="caution">
    <text evidence="2">The sequence shown here is derived from an EMBL/GenBank/DDBJ whole genome shotgun (WGS) entry which is preliminary data.</text>
</comment>
<gene>
    <name evidence="2" type="ORF">PCOR1329_LOCUS36873</name>
</gene>
<keyword evidence="3" id="KW-1185">Reference proteome</keyword>
<proteinExistence type="predicted"/>
<feature type="compositionally biased region" description="Low complexity" evidence="1">
    <location>
        <begin position="42"/>
        <end position="53"/>
    </location>
</feature>
<name>A0ABN9T9G6_9DINO</name>
<accession>A0ABN9T9G6</accession>
<evidence type="ECO:0000313" key="2">
    <source>
        <dbReference type="EMBL" id="CAK0841741.1"/>
    </source>
</evidence>